<evidence type="ECO:0000256" key="1">
    <source>
        <dbReference type="ARBA" id="ARBA00022723"/>
    </source>
</evidence>
<keyword evidence="8" id="KW-1185">Reference proteome</keyword>
<protein>
    <recommendedName>
        <fullName evidence="6">RING-type domain-containing protein</fullName>
    </recommendedName>
</protein>
<keyword evidence="2 4" id="KW-0863">Zinc-finger</keyword>
<sequence>MLPHPCTSVAASTSAPALVPLGPFSAQSAALSDRPESSASRFSTFLPSASTRSSPCCPSSAAALNPSGAGRSAIRGGSPETSTSVPTETCSICLEDFNTGEMIRVLACYAKHEFHAACVDPWLRSRPSCPTCRYDFTPLRSVNRPDASQLEKGPETVAGAATTTTTASTEVAAAAVTMPLTDATALAGQFPQPRTATQHSSRRSGMPRTPWCGVFR</sequence>
<dbReference type="HOGENOM" id="CLU_1278412_0_0_1"/>
<dbReference type="GO" id="GO:0008270">
    <property type="term" value="F:zinc ion binding"/>
    <property type="evidence" value="ECO:0007669"/>
    <property type="project" value="UniProtKB-KW"/>
</dbReference>
<organism evidence="7 8">
    <name type="scientific">Tilletiaria anomala (strain ATCC 24038 / CBS 436.72 / UBC 951)</name>
    <dbReference type="NCBI Taxonomy" id="1037660"/>
    <lineage>
        <taxon>Eukaryota</taxon>
        <taxon>Fungi</taxon>
        <taxon>Dikarya</taxon>
        <taxon>Basidiomycota</taxon>
        <taxon>Ustilaginomycotina</taxon>
        <taxon>Exobasidiomycetes</taxon>
        <taxon>Georgefischeriales</taxon>
        <taxon>Tilletiariaceae</taxon>
        <taxon>Tilletiaria</taxon>
    </lineage>
</organism>
<evidence type="ECO:0000256" key="3">
    <source>
        <dbReference type="ARBA" id="ARBA00022833"/>
    </source>
</evidence>
<name>A0A066V891_TILAU</name>
<dbReference type="Proteomes" id="UP000027361">
    <property type="component" value="Unassembled WGS sequence"/>
</dbReference>
<dbReference type="SUPFAM" id="SSF57850">
    <property type="entry name" value="RING/U-box"/>
    <property type="match status" value="1"/>
</dbReference>
<dbReference type="RefSeq" id="XP_013240534.1">
    <property type="nucleotide sequence ID" value="XM_013385080.1"/>
</dbReference>
<dbReference type="EMBL" id="JMSN01000127">
    <property type="protein sequence ID" value="KDN37937.1"/>
    <property type="molecule type" value="Genomic_DNA"/>
</dbReference>
<dbReference type="Gene3D" id="3.30.40.10">
    <property type="entry name" value="Zinc/RING finger domain, C3HC4 (zinc finger)"/>
    <property type="match status" value="1"/>
</dbReference>
<dbReference type="GO" id="GO:0061630">
    <property type="term" value="F:ubiquitin protein ligase activity"/>
    <property type="evidence" value="ECO:0007669"/>
    <property type="project" value="TreeGrafter"/>
</dbReference>
<dbReference type="GeneID" id="25267360"/>
<feature type="region of interest" description="Disordered" evidence="5">
    <location>
        <begin position="48"/>
        <end position="86"/>
    </location>
</feature>
<proteinExistence type="predicted"/>
<dbReference type="PANTHER" id="PTHR45931:SF3">
    <property type="entry name" value="RING ZINC FINGER-CONTAINING PROTEIN"/>
    <property type="match status" value="1"/>
</dbReference>
<dbReference type="PANTHER" id="PTHR45931">
    <property type="entry name" value="SI:CH211-59O9.10"/>
    <property type="match status" value="1"/>
</dbReference>
<dbReference type="GO" id="GO:0005634">
    <property type="term" value="C:nucleus"/>
    <property type="evidence" value="ECO:0007669"/>
    <property type="project" value="TreeGrafter"/>
</dbReference>
<dbReference type="Pfam" id="PF13639">
    <property type="entry name" value="zf-RING_2"/>
    <property type="match status" value="1"/>
</dbReference>
<feature type="domain" description="RING-type" evidence="6">
    <location>
        <begin position="90"/>
        <end position="133"/>
    </location>
</feature>
<reference evidence="7 8" key="1">
    <citation type="submission" date="2014-05" db="EMBL/GenBank/DDBJ databases">
        <title>Draft genome sequence of a rare smut relative, Tilletiaria anomala UBC 951.</title>
        <authorList>
            <consortium name="DOE Joint Genome Institute"/>
            <person name="Toome M."/>
            <person name="Kuo A."/>
            <person name="Henrissat B."/>
            <person name="Lipzen A."/>
            <person name="Tritt A."/>
            <person name="Yoshinaga Y."/>
            <person name="Zane M."/>
            <person name="Barry K."/>
            <person name="Grigoriev I.V."/>
            <person name="Spatafora J.W."/>
            <person name="Aimea M.C."/>
        </authorList>
    </citation>
    <scope>NUCLEOTIDE SEQUENCE [LARGE SCALE GENOMIC DNA]</scope>
    <source>
        <strain evidence="7 8">UBC 951</strain>
    </source>
</reference>
<evidence type="ECO:0000313" key="7">
    <source>
        <dbReference type="EMBL" id="KDN37937.1"/>
    </source>
</evidence>
<evidence type="ECO:0000256" key="4">
    <source>
        <dbReference type="PROSITE-ProRule" id="PRU00175"/>
    </source>
</evidence>
<keyword evidence="3" id="KW-0862">Zinc</keyword>
<dbReference type="InterPro" id="IPR013083">
    <property type="entry name" value="Znf_RING/FYVE/PHD"/>
</dbReference>
<comment type="caution">
    <text evidence="7">The sequence shown here is derived from an EMBL/GenBank/DDBJ whole genome shotgun (WGS) entry which is preliminary data.</text>
</comment>
<evidence type="ECO:0000259" key="6">
    <source>
        <dbReference type="PROSITE" id="PS50089"/>
    </source>
</evidence>
<dbReference type="GO" id="GO:0006511">
    <property type="term" value="P:ubiquitin-dependent protein catabolic process"/>
    <property type="evidence" value="ECO:0007669"/>
    <property type="project" value="TreeGrafter"/>
</dbReference>
<accession>A0A066V891</accession>
<dbReference type="STRING" id="1037660.A0A066V891"/>
<dbReference type="InterPro" id="IPR051834">
    <property type="entry name" value="RING_finger_E3_ligase"/>
</dbReference>
<evidence type="ECO:0000256" key="2">
    <source>
        <dbReference type="ARBA" id="ARBA00022771"/>
    </source>
</evidence>
<dbReference type="PROSITE" id="PS50089">
    <property type="entry name" value="ZF_RING_2"/>
    <property type="match status" value="1"/>
</dbReference>
<feature type="region of interest" description="Disordered" evidence="5">
    <location>
        <begin position="188"/>
        <end position="216"/>
    </location>
</feature>
<dbReference type="InterPro" id="IPR001841">
    <property type="entry name" value="Znf_RING"/>
</dbReference>
<evidence type="ECO:0000313" key="8">
    <source>
        <dbReference type="Proteomes" id="UP000027361"/>
    </source>
</evidence>
<dbReference type="AlphaFoldDB" id="A0A066V891"/>
<dbReference type="SMART" id="SM00184">
    <property type="entry name" value="RING"/>
    <property type="match status" value="1"/>
</dbReference>
<dbReference type="InParanoid" id="A0A066V891"/>
<dbReference type="CDD" id="cd16454">
    <property type="entry name" value="RING-H2_PA-TM-RING"/>
    <property type="match status" value="1"/>
</dbReference>
<dbReference type="OrthoDB" id="8062037at2759"/>
<evidence type="ECO:0000256" key="5">
    <source>
        <dbReference type="SAM" id="MobiDB-lite"/>
    </source>
</evidence>
<keyword evidence="1" id="KW-0479">Metal-binding</keyword>
<gene>
    <name evidence="7" type="ORF">K437DRAFT_30883</name>
</gene>